<keyword evidence="2" id="KW-0805">Transcription regulation</keyword>
<evidence type="ECO:0000256" key="3">
    <source>
        <dbReference type="ARBA" id="ARBA00023082"/>
    </source>
</evidence>
<dbReference type="InterPro" id="IPR007627">
    <property type="entry name" value="RNA_pol_sigma70_r2"/>
</dbReference>
<evidence type="ECO:0000259" key="6">
    <source>
        <dbReference type="Pfam" id="PF08281"/>
    </source>
</evidence>
<keyword evidence="4" id="KW-0804">Transcription</keyword>
<dbReference type="Proteomes" id="UP000321413">
    <property type="component" value="Unassembled WGS sequence"/>
</dbReference>
<dbReference type="GO" id="GO:0006352">
    <property type="term" value="P:DNA-templated transcription initiation"/>
    <property type="evidence" value="ECO:0007669"/>
    <property type="project" value="InterPro"/>
</dbReference>
<accession>A0A5C7FPH2</accession>
<evidence type="ECO:0000256" key="2">
    <source>
        <dbReference type="ARBA" id="ARBA00023015"/>
    </source>
</evidence>
<dbReference type="Gene3D" id="1.10.1740.10">
    <property type="match status" value="1"/>
</dbReference>
<proteinExistence type="inferred from homology"/>
<dbReference type="NCBIfam" id="TIGR02937">
    <property type="entry name" value="sigma70-ECF"/>
    <property type="match status" value="1"/>
</dbReference>
<protein>
    <submittedName>
        <fullName evidence="7">Sigma-70 family RNA polymerase sigma factor</fullName>
    </submittedName>
</protein>
<evidence type="ECO:0000256" key="4">
    <source>
        <dbReference type="ARBA" id="ARBA00023163"/>
    </source>
</evidence>
<dbReference type="GO" id="GO:0016987">
    <property type="term" value="F:sigma factor activity"/>
    <property type="evidence" value="ECO:0007669"/>
    <property type="project" value="UniProtKB-KW"/>
</dbReference>
<dbReference type="RefSeq" id="WP_147936375.1">
    <property type="nucleotide sequence ID" value="NZ_VPFD01000024.1"/>
</dbReference>
<organism evidence="7 8">
    <name type="scientific">Massilia arenae</name>
    <dbReference type="NCBI Taxonomy" id="2603288"/>
    <lineage>
        <taxon>Bacteria</taxon>
        <taxon>Pseudomonadati</taxon>
        <taxon>Pseudomonadota</taxon>
        <taxon>Betaproteobacteria</taxon>
        <taxon>Burkholderiales</taxon>
        <taxon>Oxalobacteraceae</taxon>
        <taxon>Telluria group</taxon>
        <taxon>Massilia</taxon>
    </lineage>
</organism>
<dbReference type="SUPFAM" id="SSF88659">
    <property type="entry name" value="Sigma3 and sigma4 domains of RNA polymerase sigma factors"/>
    <property type="match status" value="1"/>
</dbReference>
<evidence type="ECO:0000256" key="1">
    <source>
        <dbReference type="ARBA" id="ARBA00010641"/>
    </source>
</evidence>
<evidence type="ECO:0000313" key="8">
    <source>
        <dbReference type="Proteomes" id="UP000321413"/>
    </source>
</evidence>
<dbReference type="CDD" id="cd06171">
    <property type="entry name" value="Sigma70_r4"/>
    <property type="match status" value="1"/>
</dbReference>
<dbReference type="Pfam" id="PF04542">
    <property type="entry name" value="Sigma70_r2"/>
    <property type="match status" value="1"/>
</dbReference>
<evidence type="ECO:0000259" key="5">
    <source>
        <dbReference type="Pfam" id="PF04542"/>
    </source>
</evidence>
<dbReference type="GO" id="GO:0003677">
    <property type="term" value="F:DNA binding"/>
    <property type="evidence" value="ECO:0007669"/>
    <property type="project" value="InterPro"/>
</dbReference>
<dbReference type="PANTHER" id="PTHR43133:SF63">
    <property type="entry name" value="RNA POLYMERASE SIGMA FACTOR FECI-RELATED"/>
    <property type="match status" value="1"/>
</dbReference>
<dbReference type="Gene3D" id="1.10.10.10">
    <property type="entry name" value="Winged helix-like DNA-binding domain superfamily/Winged helix DNA-binding domain"/>
    <property type="match status" value="1"/>
</dbReference>
<dbReference type="InterPro" id="IPR013325">
    <property type="entry name" value="RNA_pol_sigma_r2"/>
</dbReference>
<dbReference type="InterPro" id="IPR039425">
    <property type="entry name" value="RNA_pol_sigma-70-like"/>
</dbReference>
<dbReference type="AlphaFoldDB" id="A0A5C7FPH2"/>
<dbReference type="InterPro" id="IPR013249">
    <property type="entry name" value="RNA_pol_sigma70_r4_t2"/>
</dbReference>
<dbReference type="FunFam" id="1.10.1740.10:FF:000009">
    <property type="entry name" value="RNA polymerase sigma factor"/>
    <property type="match status" value="1"/>
</dbReference>
<feature type="domain" description="RNA polymerase sigma factor 70 region 4 type 2" evidence="6">
    <location>
        <begin position="112"/>
        <end position="164"/>
    </location>
</feature>
<feature type="domain" description="RNA polymerase sigma-70 region 2" evidence="5">
    <location>
        <begin position="15"/>
        <end position="81"/>
    </location>
</feature>
<keyword evidence="3" id="KW-0731">Sigma factor</keyword>
<evidence type="ECO:0000313" key="7">
    <source>
        <dbReference type="EMBL" id="TXF97634.1"/>
    </source>
</evidence>
<dbReference type="PANTHER" id="PTHR43133">
    <property type="entry name" value="RNA POLYMERASE ECF-TYPE SIGMA FACTO"/>
    <property type="match status" value="1"/>
</dbReference>
<comment type="similarity">
    <text evidence="1">Belongs to the sigma-70 factor family. ECF subfamily.</text>
</comment>
<keyword evidence="8" id="KW-1185">Reference proteome</keyword>
<gene>
    <name evidence="7" type="ORF">FVD38_19630</name>
</gene>
<reference evidence="7 8" key="1">
    <citation type="submission" date="2019-08" db="EMBL/GenBank/DDBJ databases">
        <title>Massilia golmudensis sp. nov., isolated from sand in the Qinghai-Tibetan Plateau.</title>
        <authorList>
            <person name="Zhang B."/>
        </authorList>
    </citation>
    <scope>NUCLEOTIDE SEQUENCE [LARGE SCALE GENOMIC DNA]</scope>
    <source>
        <strain evidence="7 8">GEM5</strain>
    </source>
</reference>
<comment type="caution">
    <text evidence="7">The sequence shown here is derived from an EMBL/GenBank/DDBJ whole genome shotgun (WGS) entry which is preliminary data.</text>
</comment>
<dbReference type="EMBL" id="VPFD01000024">
    <property type="protein sequence ID" value="TXF97634.1"/>
    <property type="molecule type" value="Genomic_DNA"/>
</dbReference>
<dbReference type="Pfam" id="PF08281">
    <property type="entry name" value="Sigma70_r4_2"/>
    <property type="match status" value="1"/>
</dbReference>
<dbReference type="SUPFAM" id="SSF88946">
    <property type="entry name" value="Sigma2 domain of RNA polymerase sigma factors"/>
    <property type="match status" value="1"/>
</dbReference>
<dbReference type="InterPro" id="IPR014284">
    <property type="entry name" value="RNA_pol_sigma-70_dom"/>
</dbReference>
<dbReference type="InterPro" id="IPR036388">
    <property type="entry name" value="WH-like_DNA-bd_sf"/>
</dbReference>
<name>A0A5C7FPH2_9BURK</name>
<dbReference type="InterPro" id="IPR013324">
    <property type="entry name" value="RNA_pol_sigma_r3/r4-like"/>
</dbReference>
<sequence length="176" mass="19858">MAGLDTVAQPQLAMLYADHHGWLQAWLRRKLGCGFTAEDLVQDTFLRLLVRPRALDGERNPRAYLTTIARGLVIDHWRREDIERAWLAAMMDRPDALQPSAEHQAIIIETLVEVDRILAALPDKPRAAFLLAHLHDLTYAEIGARLQVSERMVKKYMAQAMLHCLTAASSFHAALA</sequence>